<evidence type="ECO:0000256" key="2">
    <source>
        <dbReference type="ARBA" id="ARBA00022448"/>
    </source>
</evidence>
<dbReference type="EMBL" id="MNBE01000310">
    <property type="protein sequence ID" value="OKP10850.1"/>
    <property type="molecule type" value="Genomic_DNA"/>
</dbReference>
<dbReference type="OrthoDB" id="3936150at2759"/>
<feature type="compositionally biased region" description="Polar residues" evidence="6">
    <location>
        <begin position="1"/>
        <end position="10"/>
    </location>
</feature>
<feature type="region of interest" description="Disordered" evidence="6">
    <location>
        <begin position="1"/>
        <end position="29"/>
    </location>
</feature>
<feature type="transmembrane region" description="Helical" evidence="7">
    <location>
        <begin position="426"/>
        <end position="443"/>
    </location>
</feature>
<evidence type="ECO:0000259" key="8">
    <source>
        <dbReference type="PROSITE" id="PS50850"/>
    </source>
</evidence>
<keyword evidence="4 7" id="KW-1133">Transmembrane helix</keyword>
<reference evidence="9 10" key="1">
    <citation type="submission" date="2016-10" db="EMBL/GenBank/DDBJ databases">
        <title>Genome sequence of the ascomycete fungus Penicillium subrubescens.</title>
        <authorList>
            <person name="De Vries R.P."/>
            <person name="Peng M."/>
            <person name="Dilokpimol A."/>
            <person name="Hilden K."/>
            <person name="Makela M.R."/>
            <person name="Grigoriev I."/>
            <person name="Riley R."/>
            <person name="Granchi Z."/>
        </authorList>
    </citation>
    <scope>NUCLEOTIDE SEQUENCE [LARGE SCALE GENOMIC DNA]</scope>
    <source>
        <strain evidence="9 10">CBS 132785</strain>
    </source>
</reference>
<keyword evidence="2" id="KW-0813">Transport</keyword>
<feature type="transmembrane region" description="Helical" evidence="7">
    <location>
        <begin position="206"/>
        <end position="233"/>
    </location>
</feature>
<evidence type="ECO:0000256" key="3">
    <source>
        <dbReference type="ARBA" id="ARBA00022692"/>
    </source>
</evidence>
<feature type="transmembrane region" description="Helical" evidence="7">
    <location>
        <begin position="253"/>
        <end position="276"/>
    </location>
</feature>
<feature type="transmembrane region" description="Helical" evidence="7">
    <location>
        <begin position="483"/>
        <end position="505"/>
    </location>
</feature>
<organism evidence="9 10">
    <name type="scientific">Penicillium subrubescens</name>
    <dbReference type="NCBI Taxonomy" id="1316194"/>
    <lineage>
        <taxon>Eukaryota</taxon>
        <taxon>Fungi</taxon>
        <taxon>Dikarya</taxon>
        <taxon>Ascomycota</taxon>
        <taxon>Pezizomycotina</taxon>
        <taxon>Eurotiomycetes</taxon>
        <taxon>Eurotiomycetidae</taxon>
        <taxon>Eurotiales</taxon>
        <taxon>Aspergillaceae</taxon>
        <taxon>Penicillium</taxon>
    </lineage>
</organism>
<dbReference type="GO" id="GO:0022857">
    <property type="term" value="F:transmembrane transporter activity"/>
    <property type="evidence" value="ECO:0007669"/>
    <property type="project" value="InterPro"/>
</dbReference>
<dbReference type="AlphaFoldDB" id="A0A1Q5UEE8"/>
<dbReference type="PANTHER" id="PTHR23511:SF4">
    <property type="entry name" value="MAJOR FACILITATOR SUPERFAMILY (MFS) PROFILE DOMAIN-CONTAINING PROTEIN"/>
    <property type="match status" value="1"/>
</dbReference>
<feature type="domain" description="Major facilitator superfamily (MFS) profile" evidence="8">
    <location>
        <begin position="69"/>
        <end position="535"/>
    </location>
</feature>
<evidence type="ECO:0000256" key="5">
    <source>
        <dbReference type="ARBA" id="ARBA00023136"/>
    </source>
</evidence>
<comment type="caution">
    <text evidence="9">The sequence shown here is derived from an EMBL/GenBank/DDBJ whole genome shotgun (WGS) entry which is preliminary data.</text>
</comment>
<feature type="transmembrane region" description="Helical" evidence="7">
    <location>
        <begin position="126"/>
        <end position="145"/>
    </location>
</feature>
<feature type="transmembrane region" description="Helical" evidence="7">
    <location>
        <begin position="394"/>
        <end position="414"/>
    </location>
</feature>
<dbReference type="SUPFAM" id="SSF103473">
    <property type="entry name" value="MFS general substrate transporter"/>
    <property type="match status" value="1"/>
</dbReference>
<evidence type="ECO:0000313" key="9">
    <source>
        <dbReference type="EMBL" id="OKP10850.1"/>
    </source>
</evidence>
<evidence type="ECO:0000256" key="7">
    <source>
        <dbReference type="SAM" id="Phobius"/>
    </source>
</evidence>
<proteinExistence type="predicted"/>
<dbReference type="PROSITE" id="PS50850">
    <property type="entry name" value="MFS"/>
    <property type="match status" value="1"/>
</dbReference>
<dbReference type="Proteomes" id="UP000186955">
    <property type="component" value="Unassembled WGS sequence"/>
</dbReference>
<keyword evidence="10" id="KW-1185">Reference proteome</keyword>
<keyword evidence="5 7" id="KW-0472">Membrane</keyword>
<dbReference type="InterPro" id="IPR020846">
    <property type="entry name" value="MFS_dom"/>
</dbReference>
<dbReference type="InterPro" id="IPR005828">
    <property type="entry name" value="MFS_sugar_transport-like"/>
</dbReference>
<evidence type="ECO:0000313" key="10">
    <source>
        <dbReference type="Proteomes" id="UP000186955"/>
    </source>
</evidence>
<dbReference type="Pfam" id="PF00083">
    <property type="entry name" value="Sugar_tr"/>
    <property type="match status" value="1"/>
</dbReference>
<name>A0A1Q5UEE8_9EURO</name>
<accession>A0A1Q5UEE8</accession>
<evidence type="ECO:0000256" key="1">
    <source>
        <dbReference type="ARBA" id="ARBA00004141"/>
    </source>
</evidence>
<dbReference type="Gene3D" id="1.20.1250.20">
    <property type="entry name" value="MFS general substrate transporter like domains"/>
    <property type="match status" value="1"/>
</dbReference>
<dbReference type="PANTHER" id="PTHR23511">
    <property type="entry name" value="SYNAPTIC VESICLE GLYCOPROTEIN 2"/>
    <property type="match status" value="1"/>
</dbReference>
<dbReference type="GO" id="GO:0016020">
    <property type="term" value="C:membrane"/>
    <property type="evidence" value="ECO:0007669"/>
    <property type="project" value="UniProtKB-SubCell"/>
</dbReference>
<comment type="subcellular location">
    <subcellularLocation>
        <location evidence="1">Membrane</location>
        <topology evidence="1">Multi-pass membrane protein</topology>
    </subcellularLocation>
</comment>
<feature type="transmembrane region" description="Helical" evidence="7">
    <location>
        <begin position="152"/>
        <end position="171"/>
    </location>
</feature>
<feature type="transmembrane region" description="Helical" evidence="7">
    <location>
        <begin position="511"/>
        <end position="532"/>
    </location>
</feature>
<keyword evidence="3 7" id="KW-0812">Transmembrane</keyword>
<feature type="transmembrane region" description="Helical" evidence="7">
    <location>
        <begin position="177"/>
        <end position="194"/>
    </location>
</feature>
<feature type="transmembrane region" description="Helical" evidence="7">
    <location>
        <begin position="449"/>
        <end position="471"/>
    </location>
</feature>
<feature type="transmembrane region" description="Helical" evidence="7">
    <location>
        <begin position="350"/>
        <end position="374"/>
    </location>
</feature>
<dbReference type="InterPro" id="IPR036259">
    <property type="entry name" value="MFS_trans_sf"/>
</dbReference>
<sequence>MDISSSSKLQLSDPATPLDKRRDDGEYESSRFSKDVLENSIIDPVLSRKMELVNAAIDKIGMTPFQWRLFALNGFGYAVDSVSQILPSVFQFEQDLLYQLLVSLQSIAQSAVVAEYGSPNAQLASIPLASQIGLLVGAAFWGLSADIIGRRFAFNASLFLAAFFVIIAGAMPGYIPFATLVALYSSAVGGNYILDATNLLEFVPNGYSWLVTLLSIWWAVGYTVAGLLAWAFMSNFSCPVDSTASPCLRSENMGWRYLHFTGGGLVLLLSILRLLAVRMVQTPKWLISQNRDEEAIKFLNSLSTKYDRPFDLTLEDLRQEGDVRDTEMSVWSYPRLKEHFSGLIQTRKLAWSYTVILLNWLVIGTVSPLYYVFLPYYLAYRGQDGGPSSNYITWRNYAINQVSGLLGPILAAILVESRFFGRRGTLALGAFLTMVLQFGYTQIQTPAQNLGVSAAISAASNLYYGTIYAYTPEILPSAHRATGYALCVVLNRIGGIIGVLVGSYTNVETTAPLFVCAALFALLIFLALLLPFETRGKRTQ</sequence>
<gene>
    <name evidence="9" type="ORF">PENSUB_3670</name>
</gene>
<evidence type="ECO:0000256" key="4">
    <source>
        <dbReference type="ARBA" id="ARBA00022989"/>
    </source>
</evidence>
<protein>
    <recommendedName>
        <fullName evidence="8">Major facilitator superfamily (MFS) profile domain-containing protein</fullName>
    </recommendedName>
</protein>
<evidence type="ECO:0000256" key="6">
    <source>
        <dbReference type="SAM" id="MobiDB-lite"/>
    </source>
</evidence>
<feature type="compositionally biased region" description="Basic and acidic residues" evidence="6">
    <location>
        <begin position="18"/>
        <end position="29"/>
    </location>
</feature>